<organism evidence="2 3">
    <name type="scientific">Stachybotrys elegans</name>
    <dbReference type="NCBI Taxonomy" id="80388"/>
    <lineage>
        <taxon>Eukaryota</taxon>
        <taxon>Fungi</taxon>
        <taxon>Dikarya</taxon>
        <taxon>Ascomycota</taxon>
        <taxon>Pezizomycotina</taxon>
        <taxon>Sordariomycetes</taxon>
        <taxon>Hypocreomycetidae</taxon>
        <taxon>Hypocreales</taxon>
        <taxon>Stachybotryaceae</taxon>
        <taxon>Stachybotrys</taxon>
    </lineage>
</organism>
<dbReference type="OrthoDB" id="5144009at2759"/>
<comment type="caution">
    <text evidence="2">The sequence shown here is derived from an EMBL/GenBank/DDBJ whole genome shotgun (WGS) entry which is preliminary data.</text>
</comment>
<keyword evidence="3" id="KW-1185">Reference proteome</keyword>
<dbReference type="InterPro" id="IPR051678">
    <property type="entry name" value="AGP_Transferase"/>
</dbReference>
<dbReference type="Gene3D" id="3.90.1200.10">
    <property type="match status" value="1"/>
</dbReference>
<sequence>MSWSKYLPADRVQWTLGYDSYPVWPSEPDLAAIKGMFVSQLPGENSEHLDISIRYLADGAHHKIYEATHSSWPTAYLLRIAVPLDPCLKMESEMATLEYLRCQTTLPVARPIAWSSTVDERLGYEWCLVEKIPGVELREVWRLVPWEKKVDIVKSMATFMSQLWDPATKFPQIGSIYLSTTLQQQQQQQQSHGHSKPGRPASNVSPRRVTMDESQQVGFFIGPAVDGAFFTGRRRYLKSIRGPYGCCHDWLKALIKMEQEFLRSAKFLLESRSQAPAKYQESETSADMIYQDIEVDEDFLDNYDSMMENCQAYLRILPQLFSKTENSDHHRRYALHHCDLRSANILVDRESFDITGIIDWEQTMFLKTRSPPFLRPMMKHQRPITGYKWLAATDGTIGCYGRNSTIGSWS</sequence>
<dbReference type="Proteomes" id="UP000813444">
    <property type="component" value="Unassembled WGS sequence"/>
</dbReference>
<evidence type="ECO:0008006" key="4">
    <source>
        <dbReference type="Google" id="ProtNLM"/>
    </source>
</evidence>
<dbReference type="PANTHER" id="PTHR21310">
    <property type="entry name" value="AMINOGLYCOSIDE PHOSPHOTRANSFERASE-RELATED-RELATED"/>
    <property type="match status" value="1"/>
</dbReference>
<dbReference type="AlphaFoldDB" id="A0A8K0WR00"/>
<evidence type="ECO:0000313" key="3">
    <source>
        <dbReference type="Proteomes" id="UP000813444"/>
    </source>
</evidence>
<dbReference type="InterPro" id="IPR011009">
    <property type="entry name" value="Kinase-like_dom_sf"/>
</dbReference>
<gene>
    <name evidence="2" type="ORF">B0I35DRAFT_409522</name>
</gene>
<reference evidence="2" key="1">
    <citation type="journal article" date="2021" name="Nat. Commun.">
        <title>Genetic determinants of endophytism in the Arabidopsis root mycobiome.</title>
        <authorList>
            <person name="Mesny F."/>
            <person name="Miyauchi S."/>
            <person name="Thiergart T."/>
            <person name="Pickel B."/>
            <person name="Atanasova L."/>
            <person name="Karlsson M."/>
            <person name="Huettel B."/>
            <person name="Barry K.W."/>
            <person name="Haridas S."/>
            <person name="Chen C."/>
            <person name="Bauer D."/>
            <person name="Andreopoulos W."/>
            <person name="Pangilinan J."/>
            <person name="LaButti K."/>
            <person name="Riley R."/>
            <person name="Lipzen A."/>
            <person name="Clum A."/>
            <person name="Drula E."/>
            <person name="Henrissat B."/>
            <person name="Kohler A."/>
            <person name="Grigoriev I.V."/>
            <person name="Martin F.M."/>
            <person name="Hacquard S."/>
        </authorList>
    </citation>
    <scope>NUCLEOTIDE SEQUENCE</scope>
    <source>
        <strain evidence="2">MPI-CAGE-CH-0235</strain>
    </source>
</reference>
<name>A0A8K0WR00_9HYPO</name>
<dbReference type="EMBL" id="JAGPNK010000007">
    <property type="protein sequence ID" value="KAH7318669.1"/>
    <property type="molecule type" value="Genomic_DNA"/>
</dbReference>
<feature type="region of interest" description="Disordered" evidence="1">
    <location>
        <begin position="186"/>
        <end position="208"/>
    </location>
</feature>
<protein>
    <recommendedName>
        <fullName evidence="4">Aminoglycoside phosphotransferase domain-containing protein</fullName>
    </recommendedName>
</protein>
<proteinExistence type="predicted"/>
<dbReference type="PANTHER" id="PTHR21310:SF13">
    <property type="entry name" value="AMINOGLYCOSIDE PHOSPHOTRANSFERASE DOMAIN-CONTAINING PROTEIN"/>
    <property type="match status" value="1"/>
</dbReference>
<evidence type="ECO:0000313" key="2">
    <source>
        <dbReference type="EMBL" id="KAH7318669.1"/>
    </source>
</evidence>
<dbReference type="SUPFAM" id="SSF56112">
    <property type="entry name" value="Protein kinase-like (PK-like)"/>
    <property type="match status" value="1"/>
</dbReference>
<accession>A0A8K0WR00</accession>
<evidence type="ECO:0000256" key="1">
    <source>
        <dbReference type="SAM" id="MobiDB-lite"/>
    </source>
</evidence>